<keyword evidence="5 6" id="KW-0472">Membrane</keyword>
<dbReference type="EMBL" id="OB667868">
    <property type="protein sequence ID" value="CAD7234140.1"/>
    <property type="molecule type" value="Genomic_DNA"/>
</dbReference>
<dbReference type="PANTHER" id="PTHR12300">
    <property type="entry name" value="HVA22-LIKE PROTEINS"/>
    <property type="match status" value="1"/>
</dbReference>
<accession>A0A7R8WSA1</accession>
<reference evidence="7" key="1">
    <citation type="submission" date="2020-11" db="EMBL/GenBank/DDBJ databases">
        <authorList>
            <person name="Tran Van P."/>
        </authorList>
    </citation>
    <scope>NUCLEOTIDE SEQUENCE</scope>
</reference>
<dbReference type="Pfam" id="PF03134">
    <property type="entry name" value="TB2_DP1_HVA22"/>
    <property type="match status" value="1"/>
</dbReference>
<evidence type="ECO:0000313" key="7">
    <source>
        <dbReference type="EMBL" id="CAD7234140.1"/>
    </source>
</evidence>
<keyword evidence="3 6" id="KW-0812">Transmembrane</keyword>
<organism evidence="7">
    <name type="scientific">Cyprideis torosa</name>
    <dbReference type="NCBI Taxonomy" id="163714"/>
    <lineage>
        <taxon>Eukaryota</taxon>
        <taxon>Metazoa</taxon>
        <taxon>Ecdysozoa</taxon>
        <taxon>Arthropoda</taxon>
        <taxon>Crustacea</taxon>
        <taxon>Oligostraca</taxon>
        <taxon>Ostracoda</taxon>
        <taxon>Podocopa</taxon>
        <taxon>Podocopida</taxon>
        <taxon>Cytherocopina</taxon>
        <taxon>Cytheroidea</taxon>
        <taxon>Cytherideidae</taxon>
        <taxon>Cyprideis</taxon>
    </lineage>
</organism>
<evidence type="ECO:0000256" key="6">
    <source>
        <dbReference type="RuleBase" id="RU362006"/>
    </source>
</evidence>
<evidence type="ECO:0000256" key="3">
    <source>
        <dbReference type="ARBA" id="ARBA00022692"/>
    </source>
</evidence>
<dbReference type="AlphaFoldDB" id="A0A7R8WSA1"/>
<evidence type="ECO:0000256" key="5">
    <source>
        <dbReference type="ARBA" id="ARBA00023136"/>
    </source>
</evidence>
<evidence type="ECO:0000256" key="4">
    <source>
        <dbReference type="ARBA" id="ARBA00022989"/>
    </source>
</evidence>
<dbReference type="InterPro" id="IPR004345">
    <property type="entry name" value="TB2_DP1_HVA22"/>
</dbReference>
<feature type="transmembrane region" description="Helical" evidence="6">
    <location>
        <begin position="207"/>
        <end position="238"/>
    </location>
</feature>
<comment type="subcellular location">
    <subcellularLocation>
        <location evidence="1 6">Membrane</location>
        <topology evidence="1 6">Multi-pass membrane protein</topology>
    </subcellularLocation>
</comment>
<feature type="transmembrane region" description="Helical" evidence="6">
    <location>
        <begin position="285"/>
        <end position="303"/>
    </location>
</feature>
<name>A0A7R8WSA1_9CRUS</name>
<dbReference type="PANTHER" id="PTHR12300:SF161">
    <property type="entry name" value="RECEPTOR EXPRESSION-ENHANCING PROTEIN"/>
    <property type="match status" value="1"/>
</dbReference>
<dbReference type="OrthoDB" id="10009287at2759"/>
<evidence type="ECO:0000256" key="2">
    <source>
        <dbReference type="ARBA" id="ARBA00008573"/>
    </source>
</evidence>
<proteinExistence type="inferred from homology"/>
<comment type="similarity">
    <text evidence="2 6">Belongs to the DP1 family.</text>
</comment>
<gene>
    <name evidence="7" type="ORF">CTOB1V02_LOCUS11957</name>
</gene>
<dbReference type="GO" id="GO:0016020">
    <property type="term" value="C:membrane"/>
    <property type="evidence" value="ECO:0007669"/>
    <property type="project" value="UniProtKB-SubCell"/>
</dbReference>
<protein>
    <recommendedName>
        <fullName evidence="6">Receptor expression-enhancing protein</fullName>
    </recommendedName>
</protein>
<sequence length="325" mass="38516">MDTEGNCKFCPGKCSWNIHKNVPFVYAIEKISVTKTHEELRQKWAKAQGDKFDVEEMLERIGQKFGQQQEEVLNTIERINAAIEELEDIAHNPRFMTDVQYIQNLIEAEKSELKPGYAERIAHLSYQRDLAVTMEQAKDPNFDPFEQYRDGKWSKFIEDFNNKYYQQKTTRVRQQAIRHFNLMLHQQNLITDILDAAERMSGIQRRFIAVALIVAVLTLHLSYGYGAELMCNFIGFLYPAYRSITYNTYRCSKEERIQLFIYWLIFAAFDVLEFFADLLLNVLPFYWLFKCAFLVWCFAPYPANGSRFLYHQVIHPYFAERFMRA</sequence>
<keyword evidence="4 6" id="KW-1133">Transmembrane helix</keyword>
<evidence type="ECO:0000256" key="1">
    <source>
        <dbReference type="ARBA" id="ARBA00004141"/>
    </source>
</evidence>
<feature type="transmembrane region" description="Helical" evidence="6">
    <location>
        <begin position="259"/>
        <end position="279"/>
    </location>
</feature>